<dbReference type="EMBL" id="OK149171">
    <property type="protein sequence ID" value="UCR75513.1"/>
    <property type="molecule type" value="Genomic_DNA"/>
</dbReference>
<evidence type="ECO:0000313" key="2">
    <source>
        <dbReference type="Proteomes" id="UP000827952"/>
    </source>
</evidence>
<name>A0AAE8Y396_9CAUD</name>
<organism evidence="1 2">
    <name type="scientific">Alcaligenes phage vB_Af_QDWS595</name>
    <dbReference type="NCBI Taxonomy" id="2877946"/>
    <lineage>
        <taxon>Viruses</taxon>
        <taxon>Duplodnaviria</taxon>
        <taxon>Heunggongvirae</taxon>
        <taxon>Uroviricota</taxon>
        <taxon>Caudoviricetes</taxon>
        <taxon>Schitoviridae</taxon>
        <taxon>Petruschkyvirus</taxon>
        <taxon>Petruschkyvirus QDWS595</taxon>
    </lineage>
</organism>
<keyword evidence="2" id="KW-1185">Reference proteome</keyword>
<dbReference type="Proteomes" id="UP000827952">
    <property type="component" value="Segment"/>
</dbReference>
<accession>A0AAE8Y396</accession>
<sequence length="249" mass="28423">MSDTEVSMENNDQLLCIVGESTAGKSASLRNIRDQEKWIYLNCEAGKRLPFPNKFNVKNITDPYQVLTYLDMVVQNQDKVAGVAIDTVTFLMEMFESIYITGSTDGRAAWGAYQQFWKTLMQQYVSKLKIPVIMLAHTKSTYNEKKLMNEVSIPIKGALANNGLEAYFTTVVSAKRVPLDTIESYGSEMLNITEDDKEFGYKHVFQTRPTKETTGDRIRSPMGMFSRSETFTDNDAQMMIDRLNKFYQV</sequence>
<evidence type="ECO:0000313" key="1">
    <source>
        <dbReference type="EMBL" id="UCR75513.1"/>
    </source>
</evidence>
<protein>
    <submittedName>
        <fullName evidence="1">P-loop NTPase</fullName>
    </submittedName>
</protein>
<gene>
    <name evidence="1" type="ORF">vBAfaPQDWS595_29</name>
</gene>
<proteinExistence type="predicted"/>
<reference evidence="1" key="1">
    <citation type="submission" date="2021-09" db="EMBL/GenBank/DDBJ databases">
        <title>Complete genome analysis of a novel Alcaligenes phage vB_Af_QDWS595.</title>
        <authorList>
            <person name="Jing Y."/>
            <person name="Wang J."/>
        </authorList>
    </citation>
    <scope>NUCLEOTIDE SEQUENCE</scope>
</reference>